<reference evidence="2" key="3">
    <citation type="submission" date="2015-04" db="UniProtKB">
        <authorList>
            <consortium name="EnsemblPlants"/>
        </authorList>
    </citation>
    <scope>IDENTIFICATION</scope>
</reference>
<name>A0A0D9W0I2_9ORYZ</name>
<dbReference type="Gramene" id="LPERR03G32580.12">
    <property type="protein sequence ID" value="LPERR03G32580.12"/>
    <property type="gene ID" value="LPERR03G32580"/>
</dbReference>
<keyword evidence="3" id="KW-1185">Reference proteome</keyword>
<reference evidence="3" key="2">
    <citation type="submission" date="2013-12" db="EMBL/GenBank/DDBJ databases">
        <authorList>
            <person name="Yu Y."/>
            <person name="Lee S."/>
            <person name="de Baynast K."/>
            <person name="Wissotski M."/>
            <person name="Liu L."/>
            <person name="Talag J."/>
            <person name="Goicoechea J."/>
            <person name="Angelova A."/>
            <person name="Jetty R."/>
            <person name="Kudrna D."/>
            <person name="Golser W."/>
            <person name="Rivera L."/>
            <person name="Zhang J."/>
            <person name="Wing R."/>
        </authorList>
    </citation>
    <scope>NUCLEOTIDE SEQUENCE</scope>
</reference>
<organism evidence="2 3">
    <name type="scientific">Leersia perrieri</name>
    <dbReference type="NCBI Taxonomy" id="77586"/>
    <lineage>
        <taxon>Eukaryota</taxon>
        <taxon>Viridiplantae</taxon>
        <taxon>Streptophyta</taxon>
        <taxon>Embryophyta</taxon>
        <taxon>Tracheophyta</taxon>
        <taxon>Spermatophyta</taxon>
        <taxon>Magnoliopsida</taxon>
        <taxon>Liliopsida</taxon>
        <taxon>Poales</taxon>
        <taxon>Poaceae</taxon>
        <taxon>BOP clade</taxon>
        <taxon>Oryzoideae</taxon>
        <taxon>Oryzeae</taxon>
        <taxon>Oryzinae</taxon>
        <taxon>Leersia</taxon>
    </lineage>
</organism>
<reference evidence="2 3" key="1">
    <citation type="submission" date="2012-08" db="EMBL/GenBank/DDBJ databases">
        <title>Oryza genome evolution.</title>
        <authorList>
            <person name="Wing R.A."/>
        </authorList>
    </citation>
    <scope>NUCLEOTIDE SEQUENCE</scope>
</reference>
<dbReference type="EnsemblPlants" id="LPERR03G32580.12">
    <property type="protein sequence ID" value="LPERR03G32580.12"/>
    <property type="gene ID" value="LPERR03G32580"/>
</dbReference>
<protein>
    <submittedName>
        <fullName evidence="2">Uncharacterized protein</fullName>
    </submittedName>
</protein>
<sequence length="66" mass="7238">MFRCETKKSSTSATNRSVRPRRNGLAASESKHLNSSLFFSGGVIFEAGHFTDDRGSGCLLDTIFTH</sequence>
<dbReference type="AlphaFoldDB" id="A0A0D9W0I2"/>
<evidence type="ECO:0000313" key="2">
    <source>
        <dbReference type="EnsemblPlants" id="LPERR03G32580.12"/>
    </source>
</evidence>
<dbReference type="HOGENOM" id="CLU_2834811_0_0_1"/>
<evidence type="ECO:0000313" key="3">
    <source>
        <dbReference type="Proteomes" id="UP000032180"/>
    </source>
</evidence>
<evidence type="ECO:0000256" key="1">
    <source>
        <dbReference type="SAM" id="MobiDB-lite"/>
    </source>
</evidence>
<dbReference type="Proteomes" id="UP000032180">
    <property type="component" value="Chromosome 3"/>
</dbReference>
<accession>A0A0D9W0I2</accession>
<feature type="region of interest" description="Disordered" evidence="1">
    <location>
        <begin position="1"/>
        <end position="27"/>
    </location>
</feature>
<proteinExistence type="predicted"/>